<dbReference type="Proteomes" id="UP000295680">
    <property type="component" value="Unassembled WGS sequence"/>
</dbReference>
<dbReference type="RefSeq" id="WP_132110077.1">
    <property type="nucleotide sequence ID" value="NZ_SLWS01000001.1"/>
</dbReference>
<evidence type="ECO:0000313" key="2">
    <source>
        <dbReference type="Proteomes" id="UP000295680"/>
    </source>
</evidence>
<dbReference type="EMBL" id="SLWS01000001">
    <property type="protein sequence ID" value="TCO64364.1"/>
    <property type="molecule type" value="Genomic_DNA"/>
</dbReference>
<organism evidence="1 2">
    <name type="scientific">Actinocrispum wychmicini</name>
    <dbReference type="NCBI Taxonomy" id="1213861"/>
    <lineage>
        <taxon>Bacteria</taxon>
        <taxon>Bacillati</taxon>
        <taxon>Actinomycetota</taxon>
        <taxon>Actinomycetes</taxon>
        <taxon>Pseudonocardiales</taxon>
        <taxon>Pseudonocardiaceae</taxon>
        <taxon>Actinocrispum</taxon>
    </lineage>
</organism>
<proteinExistence type="predicted"/>
<reference evidence="1 2" key="1">
    <citation type="submission" date="2019-03" db="EMBL/GenBank/DDBJ databases">
        <title>Genomic Encyclopedia of Type Strains, Phase IV (KMG-IV): sequencing the most valuable type-strain genomes for metagenomic binning, comparative biology and taxonomic classification.</title>
        <authorList>
            <person name="Goeker M."/>
        </authorList>
    </citation>
    <scope>NUCLEOTIDE SEQUENCE [LARGE SCALE GENOMIC DNA]</scope>
    <source>
        <strain evidence="1 2">DSM 45934</strain>
    </source>
</reference>
<gene>
    <name evidence="1" type="ORF">EV192_101132</name>
</gene>
<protein>
    <submittedName>
        <fullName evidence="1">Uncharacterized protein</fullName>
    </submittedName>
</protein>
<keyword evidence="2" id="KW-1185">Reference proteome</keyword>
<evidence type="ECO:0000313" key="1">
    <source>
        <dbReference type="EMBL" id="TCO64364.1"/>
    </source>
</evidence>
<comment type="caution">
    <text evidence="1">The sequence shown here is derived from an EMBL/GenBank/DDBJ whole genome shotgun (WGS) entry which is preliminary data.</text>
</comment>
<accession>A0A4R2JWZ1</accession>
<name>A0A4R2JWZ1_9PSEU</name>
<dbReference type="AlphaFoldDB" id="A0A4R2JWZ1"/>
<sequence>MTAKALVPTGVVVVCCREHRSAGCCEPEGCAPCCPECPTCAAVQTRPPEQRAIEAAAHRALLATLAAWVRDVRVTLWEREAPPWSSTSTSLP</sequence>